<dbReference type="AlphaFoldDB" id="A0A226CZA6"/>
<comment type="caution">
    <text evidence="2">The sequence shown here is derived from an EMBL/GenBank/DDBJ whole genome shotgun (WGS) entry which is preliminary data.</text>
</comment>
<keyword evidence="1" id="KW-1133">Transmembrane helix</keyword>
<keyword evidence="1" id="KW-0812">Transmembrane</keyword>
<evidence type="ECO:0000313" key="3">
    <source>
        <dbReference type="Proteomes" id="UP000198287"/>
    </source>
</evidence>
<protein>
    <submittedName>
        <fullName evidence="2">Uncharacterized protein</fullName>
    </submittedName>
</protein>
<sequence length="395" mass="45319">MITVTSDTRDSIDIRIIHEIAPLNLIHLGETPISTQLPLPHIGNNRSLPRTSIEDTIRTRVKLNCKAIIFIANNLLDYNVLKKAANTANRNIYHKMDHDSLNFFPQTYIGLVLGHISNADLQKGLVQPFQWVLPYYGAFMLVSLHHDVSTITVNYHYRCCSTVSTDPSVLYGKLIPVFNGSEDMLAGKILENGNNFDLLNANWYYETASVPKPWEITLKQFATNPGWFRIRRDDIQKHILVWIITFYRNLNVENLLELLPSAVRPSTKLFSKEYFEFVRRKYYRQISGSRVLLSQPDFVRNYEDLLFWTESSFSTLTCSPALSRSNFGFNAYYRPYETEVWISIASLISIVSICASIRAVVTEPKNYMSWLVTLTDSTAHLFSAMIDVISDLIPI</sequence>
<keyword evidence="3" id="KW-1185">Reference proteome</keyword>
<evidence type="ECO:0000256" key="1">
    <source>
        <dbReference type="SAM" id="Phobius"/>
    </source>
</evidence>
<accession>A0A226CZA6</accession>
<keyword evidence="1" id="KW-0472">Membrane</keyword>
<evidence type="ECO:0000313" key="2">
    <source>
        <dbReference type="EMBL" id="OXA38642.1"/>
    </source>
</evidence>
<dbReference type="EMBL" id="LNIX01000044">
    <property type="protein sequence ID" value="OXA38642.1"/>
    <property type="molecule type" value="Genomic_DNA"/>
</dbReference>
<proteinExistence type="predicted"/>
<dbReference type="Proteomes" id="UP000198287">
    <property type="component" value="Unassembled WGS sequence"/>
</dbReference>
<reference evidence="2 3" key="1">
    <citation type="submission" date="2015-12" db="EMBL/GenBank/DDBJ databases">
        <title>The genome of Folsomia candida.</title>
        <authorList>
            <person name="Faddeeva A."/>
            <person name="Derks M.F."/>
            <person name="Anvar Y."/>
            <person name="Smit S."/>
            <person name="Van Straalen N."/>
            <person name="Roelofs D."/>
        </authorList>
    </citation>
    <scope>NUCLEOTIDE SEQUENCE [LARGE SCALE GENOMIC DNA]</scope>
    <source>
        <strain evidence="2 3">VU population</strain>
        <tissue evidence="2">Whole body</tissue>
    </source>
</reference>
<organism evidence="2 3">
    <name type="scientific">Folsomia candida</name>
    <name type="common">Springtail</name>
    <dbReference type="NCBI Taxonomy" id="158441"/>
    <lineage>
        <taxon>Eukaryota</taxon>
        <taxon>Metazoa</taxon>
        <taxon>Ecdysozoa</taxon>
        <taxon>Arthropoda</taxon>
        <taxon>Hexapoda</taxon>
        <taxon>Collembola</taxon>
        <taxon>Entomobryomorpha</taxon>
        <taxon>Isotomoidea</taxon>
        <taxon>Isotomidae</taxon>
        <taxon>Proisotominae</taxon>
        <taxon>Folsomia</taxon>
    </lineage>
</organism>
<gene>
    <name evidence="2" type="ORF">Fcan01_26587</name>
</gene>
<name>A0A226CZA6_FOLCA</name>
<feature type="transmembrane region" description="Helical" evidence="1">
    <location>
        <begin position="340"/>
        <end position="361"/>
    </location>
</feature>